<keyword evidence="6" id="KW-1185">Reference proteome</keyword>
<dbReference type="PROSITE" id="PS00460">
    <property type="entry name" value="GLUTATHIONE_PEROXID_1"/>
    <property type="match status" value="1"/>
</dbReference>
<dbReference type="InterPro" id="IPR000889">
    <property type="entry name" value="Glutathione_peroxidase"/>
</dbReference>
<dbReference type="Pfam" id="PF00255">
    <property type="entry name" value="GSHPx"/>
    <property type="match status" value="1"/>
</dbReference>
<dbReference type="PANTHER" id="PTHR11592">
    <property type="entry name" value="GLUTATHIONE PEROXIDASE"/>
    <property type="match status" value="1"/>
</dbReference>
<organism evidence="5 6">
    <name type="scientific">Cohnella cellulosilytica</name>
    <dbReference type="NCBI Taxonomy" id="986710"/>
    <lineage>
        <taxon>Bacteria</taxon>
        <taxon>Bacillati</taxon>
        <taxon>Bacillota</taxon>
        <taxon>Bacilli</taxon>
        <taxon>Bacillales</taxon>
        <taxon>Paenibacillaceae</taxon>
        <taxon>Cohnella</taxon>
    </lineage>
</organism>
<dbReference type="Gene3D" id="3.40.30.10">
    <property type="entry name" value="Glutaredoxin"/>
    <property type="match status" value="1"/>
</dbReference>
<dbReference type="InterPro" id="IPR029759">
    <property type="entry name" value="GPX_AS"/>
</dbReference>
<keyword evidence="3 4" id="KW-0560">Oxidoreductase</keyword>
<dbReference type="PANTHER" id="PTHR11592:SF78">
    <property type="entry name" value="GLUTATHIONE PEROXIDASE"/>
    <property type="match status" value="1"/>
</dbReference>
<evidence type="ECO:0000313" key="6">
    <source>
        <dbReference type="Proteomes" id="UP001596378"/>
    </source>
</evidence>
<dbReference type="EMBL" id="JBHTAI010000011">
    <property type="protein sequence ID" value="MFC7150489.1"/>
    <property type="molecule type" value="Genomic_DNA"/>
</dbReference>
<dbReference type="GO" id="GO:0004601">
    <property type="term" value="F:peroxidase activity"/>
    <property type="evidence" value="ECO:0007669"/>
    <property type="project" value="UniProtKB-KW"/>
</dbReference>
<evidence type="ECO:0000256" key="3">
    <source>
        <dbReference type="ARBA" id="ARBA00023002"/>
    </source>
</evidence>
<dbReference type="InterPro" id="IPR029760">
    <property type="entry name" value="GPX_CS"/>
</dbReference>
<dbReference type="InterPro" id="IPR036249">
    <property type="entry name" value="Thioredoxin-like_sf"/>
</dbReference>
<sequence>MTIYDYAAKTIRGEDTGLDAYKGKVVLIVNTASKCGLTPQYEALEKLYRTYKDRDFVILGFPCNQFGGQEPGSNTEVEEFCQVNYGVSFPLFEKIDVNGEAKHPLYAYLTEQRPFEGFDRSQPSGERFHKMFADNMPDKLLDNEIKWNFTKFLINREGQVVARFEPPVVPEEIAPSIEQLLQAAEESGLFSKPAELL</sequence>
<dbReference type="PIRSF" id="PIRSF000303">
    <property type="entry name" value="Glutathion_perox"/>
    <property type="match status" value="1"/>
</dbReference>
<dbReference type="RefSeq" id="WP_378052884.1">
    <property type="nucleotide sequence ID" value="NZ_JBHMDN010000069.1"/>
</dbReference>
<dbReference type="PRINTS" id="PR01011">
    <property type="entry name" value="GLUTPROXDASE"/>
</dbReference>
<evidence type="ECO:0000256" key="2">
    <source>
        <dbReference type="ARBA" id="ARBA00022559"/>
    </source>
</evidence>
<comment type="similarity">
    <text evidence="1 4">Belongs to the glutathione peroxidase family.</text>
</comment>
<evidence type="ECO:0000256" key="4">
    <source>
        <dbReference type="RuleBase" id="RU000499"/>
    </source>
</evidence>
<evidence type="ECO:0000256" key="1">
    <source>
        <dbReference type="ARBA" id="ARBA00006926"/>
    </source>
</evidence>
<dbReference type="Proteomes" id="UP001596378">
    <property type="component" value="Unassembled WGS sequence"/>
</dbReference>
<name>A0ABW2FEE2_9BACL</name>
<reference evidence="6" key="1">
    <citation type="journal article" date="2019" name="Int. J. Syst. Evol. Microbiol.">
        <title>The Global Catalogue of Microorganisms (GCM) 10K type strain sequencing project: providing services to taxonomists for standard genome sequencing and annotation.</title>
        <authorList>
            <consortium name="The Broad Institute Genomics Platform"/>
            <consortium name="The Broad Institute Genome Sequencing Center for Infectious Disease"/>
            <person name="Wu L."/>
            <person name="Ma J."/>
        </authorList>
    </citation>
    <scope>NUCLEOTIDE SEQUENCE [LARGE SCALE GENOMIC DNA]</scope>
    <source>
        <strain evidence="6">KCTC 12907</strain>
    </source>
</reference>
<proteinExistence type="inferred from homology"/>
<comment type="caution">
    <text evidence="5">The sequence shown here is derived from an EMBL/GenBank/DDBJ whole genome shotgun (WGS) entry which is preliminary data.</text>
</comment>
<protein>
    <recommendedName>
        <fullName evidence="4">Glutathione peroxidase</fullName>
    </recommendedName>
</protein>
<dbReference type="PROSITE" id="PS00763">
    <property type="entry name" value="GLUTATHIONE_PEROXID_2"/>
    <property type="match status" value="1"/>
</dbReference>
<dbReference type="SUPFAM" id="SSF52833">
    <property type="entry name" value="Thioredoxin-like"/>
    <property type="match status" value="1"/>
</dbReference>
<evidence type="ECO:0000313" key="5">
    <source>
        <dbReference type="EMBL" id="MFC7150489.1"/>
    </source>
</evidence>
<dbReference type="PROSITE" id="PS51355">
    <property type="entry name" value="GLUTATHIONE_PEROXID_3"/>
    <property type="match status" value="1"/>
</dbReference>
<keyword evidence="2 4" id="KW-0575">Peroxidase</keyword>
<gene>
    <name evidence="5" type="ORF">ACFQMJ_18310</name>
</gene>
<dbReference type="CDD" id="cd00340">
    <property type="entry name" value="GSH_Peroxidase"/>
    <property type="match status" value="1"/>
</dbReference>
<accession>A0ABW2FEE2</accession>